<evidence type="ECO:0000313" key="2">
    <source>
        <dbReference type="Proteomes" id="UP000235733"/>
    </source>
</evidence>
<organism evidence="1 2">
    <name type="scientific">Fusobacterium nucleatum</name>
    <dbReference type="NCBI Taxonomy" id="851"/>
    <lineage>
        <taxon>Bacteria</taxon>
        <taxon>Fusobacteriati</taxon>
        <taxon>Fusobacteriota</taxon>
        <taxon>Fusobacteriia</taxon>
        <taxon>Fusobacteriales</taxon>
        <taxon>Fusobacteriaceae</taxon>
        <taxon>Fusobacterium</taxon>
    </lineage>
</organism>
<evidence type="ECO:0000313" key="1">
    <source>
        <dbReference type="EMBL" id="PMC69447.1"/>
    </source>
</evidence>
<gene>
    <name evidence="1" type="ORF">CJ209_06330</name>
</gene>
<accession>A0A2N6TJE0</accession>
<reference evidence="1 2" key="1">
    <citation type="submission" date="2017-09" db="EMBL/GenBank/DDBJ databases">
        <title>Bacterial strain isolated from the female urinary microbiota.</title>
        <authorList>
            <person name="Thomas-White K."/>
            <person name="Kumar N."/>
            <person name="Forster S."/>
            <person name="Putonti C."/>
            <person name="Lawley T."/>
            <person name="Wolfe A.J."/>
        </authorList>
    </citation>
    <scope>NUCLEOTIDE SEQUENCE [LARGE SCALE GENOMIC DNA]</scope>
    <source>
        <strain evidence="1 2">UMB0249</strain>
    </source>
</reference>
<sequence>MVINYLRENGYQGVIPEVLLTDEAHSFTVDSKDKETGAKRREKIYFSINDMTNPDLAFSQLFGHEKAHMNTYDEGKYREETSIHTREKIGSENKNKVFTEEEKADYLSNLRNKYKDQKSIEQQFAEAKLVPEKDKEHGAVGETTNISAEFIGRVNVGRTKYTIYNENTGELERTKTTDLGVGLGMIGASGGKSLVFLKNINTAKELNSYSFVIGGGKKHLTAVGAVARKMCNIIFSVLKNKKPYTPNI</sequence>
<dbReference type="AlphaFoldDB" id="A0A2N6TJE0"/>
<comment type="caution">
    <text evidence="1">The sequence shown here is derived from an EMBL/GenBank/DDBJ whole genome shotgun (WGS) entry which is preliminary data.</text>
</comment>
<protein>
    <submittedName>
        <fullName evidence="1">Hemolysin</fullName>
    </submittedName>
</protein>
<dbReference type="EMBL" id="PNHC01000004">
    <property type="protein sequence ID" value="PMC69447.1"/>
    <property type="molecule type" value="Genomic_DNA"/>
</dbReference>
<dbReference type="Proteomes" id="UP000235733">
    <property type="component" value="Unassembled WGS sequence"/>
</dbReference>
<proteinExistence type="predicted"/>
<name>A0A2N6TJE0_FUSNU</name>